<evidence type="ECO:0000256" key="1">
    <source>
        <dbReference type="ARBA" id="ARBA00023172"/>
    </source>
</evidence>
<proteinExistence type="predicted"/>
<dbReference type="AlphaFoldDB" id="A0A6J8EII3"/>
<keyword evidence="3" id="KW-1185">Reference proteome</keyword>
<evidence type="ECO:0000313" key="2">
    <source>
        <dbReference type="EMBL" id="CAC5420454.1"/>
    </source>
</evidence>
<dbReference type="InterPro" id="IPR011010">
    <property type="entry name" value="DNA_brk_join_enz"/>
</dbReference>
<protein>
    <recommendedName>
        <fullName evidence="4">Tyr recombinase domain-containing protein</fullName>
    </recommendedName>
</protein>
<keyword evidence="1" id="KW-0233">DNA recombination</keyword>
<dbReference type="GO" id="GO:0015074">
    <property type="term" value="P:DNA integration"/>
    <property type="evidence" value="ECO:0007669"/>
    <property type="project" value="InterPro"/>
</dbReference>
<gene>
    <name evidence="2" type="ORF">MCOR_52674</name>
</gene>
<dbReference type="GO" id="GO:0006310">
    <property type="term" value="P:DNA recombination"/>
    <property type="evidence" value="ECO:0007669"/>
    <property type="project" value="UniProtKB-KW"/>
</dbReference>
<dbReference type="GO" id="GO:0003677">
    <property type="term" value="F:DNA binding"/>
    <property type="evidence" value="ECO:0007669"/>
    <property type="project" value="InterPro"/>
</dbReference>
<evidence type="ECO:0000313" key="3">
    <source>
        <dbReference type="Proteomes" id="UP000507470"/>
    </source>
</evidence>
<evidence type="ECO:0008006" key="4">
    <source>
        <dbReference type="Google" id="ProtNLM"/>
    </source>
</evidence>
<reference evidence="2 3" key="1">
    <citation type="submission" date="2020-06" db="EMBL/GenBank/DDBJ databases">
        <authorList>
            <person name="Li R."/>
            <person name="Bekaert M."/>
        </authorList>
    </citation>
    <scope>NUCLEOTIDE SEQUENCE [LARGE SCALE GENOMIC DNA]</scope>
    <source>
        <strain evidence="3">wild</strain>
    </source>
</reference>
<dbReference type="SUPFAM" id="SSF56349">
    <property type="entry name" value="DNA breaking-rejoining enzymes"/>
    <property type="match status" value="1"/>
</dbReference>
<dbReference type="EMBL" id="CACVKT020009137">
    <property type="protein sequence ID" value="CAC5420454.1"/>
    <property type="molecule type" value="Genomic_DNA"/>
</dbReference>
<accession>A0A6J8EII3</accession>
<organism evidence="2 3">
    <name type="scientific">Mytilus coruscus</name>
    <name type="common">Sea mussel</name>
    <dbReference type="NCBI Taxonomy" id="42192"/>
    <lineage>
        <taxon>Eukaryota</taxon>
        <taxon>Metazoa</taxon>
        <taxon>Spiralia</taxon>
        <taxon>Lophotrochozoa</taxon>
        <taxon>Mollusca</taxon>
        <taxon>Bivalvia</taxon>
        <taxon>Autobranchia</taxon>
        <taxon>Pteriomorphia</taxon>
        <taxon>Mytilida</taxon>
        <taxon>Mytiloidea</taxon>
        <taxon>Mytilidae</taxon>
        <taxon>Mytilinae</taxon>
        <taxon>Mytilus</taxon>
    </lineage>
</organism>
<dbReference type="Proteomes" id="UP000507470">
    <property type="component" value="Unassembled WGS sequence"/>
</dbReference>
<dbReference type="OrthoDB" id="6122740at2759"/>
<dbReference type="InterPro" id="IPR013762">
    <property type="entry name" value="Integrase-like_cat_sf"/>
</dbReference>
<dbReference type="Gene3D" id="1.10.443.10">
    <property type="entry name" value="Intergrase catalytic core"/>
    <property type="match status" value="1"/>
</dbReference>
<name>A0A6J8EII3_MYTCO</name>
<sequence>MYTNHCLRATAITLLDQDGFEARDIMAVSGHRSENSIRSYSRTDEGKKRKMSSCISDAISKSVGNVEAPATKVSKDDHADLRLAVPRLDNAEQNNINPVLQDQRGPVDLETDLADMDFLELSSSQEHVLMQSLSEVTTNNKTDLSDNSVKTIASRCESTSRALTERRLNVPNNLVFHNGNNLHIHYH</sequence>